<keyword evidence="1" id="KW-1133">Transmembrane helix</keyword>
<gene>
    <name evidence="2" type="ORF">SAMN02745134_02455</name>
</gene>
<keyword evidence="1" id="KW-0812">Transmembrane</keyword>
<evidence type="ECO:0000313" key="3">
    <source>
        <dbReference type="Proteomes" id="UP000192468"/>
    </source>
</evidence>
<organism evidence="2 3">
    <name type="scientific">Clostridium acidisoli DSM 12555</name>
    <dbReference type="NCBI Taxonomy" id="1121291"/>
    <lineage>
        <taxon>Bacteria</taxon>
        <taxon>Bacillati</taxon>
        <taxon>Bacillota</taxon>
        <taxon>Clostridia</taxon>
        <taxon>Eubacteriales</taxon>
        <taxon>Clostridiaceae</taxon>
        <taxon>Clostridium</taxon>
    </lineage>
</organism>
<evidence type="ECO:0000313" key="2">
    <source>
        <dbReference type="EMBL" id="SMC25482.1"/>
    </source>
</evidence>
<dbReference type="EMBL" id="FWXH01000009">
    <property type="protein sequence ID" value="SMC25482.1"/>
    <property type="molecule type" value="Genomic_DNA"/>
</dbReference>
<evidence type="ECO:0000256" key="1">
    <source>
        <dbReference type="SAM" id="Phobius"/>
    </source>
</evidence>
<reference evidence="2 3" key="1">
    <citation type="submission" date="2017-04" db="EMBL/GenBank/DDBJ databases">
        <authorList>
            <person name="Afonso C.L."/>
            <person name="Miller P.J."/>
            <person name="Scott M.A."/>
            <person name="Spackman E."/>
            <person name="Goraichik I."/>
            <person name="Dimitrov K.M."/>
            <person name="Suarez D.L."/>
            <person name="Swayne D.E."/>
        </authorList>
    </citation>
    <scope>NUCLEOTIDE SEQUENCE [LARGE SCALE GENOMIC DNA]</scope>
    <source>
        <strain evidence="2 3">DSM 12555</strain>
    </source>
</reference>
<protein>
    <submittedName>
        <fullName evidence="2">Uncharacterized protein</fullName>
    </submittedName>
</protein>
<dbReference type="Proteomes" id="UP000192468">
    <property type="component" value="Unassembled WGS sequence"/>
</dbReference>
<keyword evidence="3" id="KW-1185">Reference proteome</keyword>
<dbReference type="STRING" id="1121291.SAMN02745134_02455"/>
<dbReference type="OrthoDB" id="2034530at2"/>
<name>A0A1W1XNP5_9CLOT</name>
<sequence length="381" mass="43287">MIFSKLIKSTLTFFYIVLLILSTGITVKAVEEGSITQLDPSNIKNTSNGANVRYDLRKDNNKYILSVNVNSKNLKKGYYTSNIYNEMYMNLDSYGMISFDIENQSNDELRINFIIKQIDGTFLSVSNDKNVLIKKEDSDLLEMVTPSYGTISIPKGFKGSIYVPFNSLGKEGQDKQDKIYNISKILYWGIAQTTAENKEQNFSLSDFKLIEYNSKINQYGNLNFSIQGENQVQIPVAGESISQYKAEMDDSNVKANGDKISYKIETSKKGVSISKDGLLKVETGIKPEKIKIDAIINDNNIYVSKEINLYKSWTLNAKEVDGTSKSIPKTNEVKRLIGRKYEFILSDKFMNCIRIFVVTLTCLSIGLFIFWNKEISKDKNF</sequence>
<dbReference type="AlphaFoldDB" id="A0A1W1XNP5"/>
<feature type="transmembrane region" description="Helical" evidence="1">
    <location>
        <begin position="353"/>
        <end position="371"/>
    </location>
</feature>
<proteinExistence type="predicted"/>
<dbReference type="RefSeq" id="WP_084116282.1">
    <property type="nucleotide sequence ID" value="NZ_FWXH01000009.1"/>
</dbReference>
<keyword evidence="1" id="KW-0472">Membrane</keyword>
<accession>A0A1W1XNP5</accession>